<dbReference type="RefSeq" id="WP_077568542.1">
    <property type="nucleotide sequence ID" value="NZ_CP187984.1"/>
</dbReference>
<evidence type="ECO:0000313" key="3">
    <source>
        <dbReference type="EMBL" id="PUX21441.1"/>
    </source>
</evidence>
<dbReference type="EMBL" id="MSAG01000020">
    <property type="protein sequence ID" value="PUX21441.1"/>
    <property type="molecule type" value="Genomic_DNA"/>
</dbReference>
<protein>
    <submittedName>
        <fullName evidence="3">DUF1311 domain-containing protein</fullName>
    </submittedName>
</protein>
<reference evidence="3" key="1">
    <citation type="submission" date="2016-12" db="EMBL/GenBank/DDBJ databases">
        <title>Analysis of the Molecular Diversity Among Cronobacter Species Isolated from Filth Flies Using a Pan Genomic DNA Microarray.</title>
        <authorList>
            <person name="Pava-Ripoll M."/>
            <person name="Tall B."/>
            <person name="Farber J."/>
            <person name="Fanning S."/>
            <person name="Lehner A."/>
            <person name="Stephan R."/>
            <person name="Pagotto F."/>
            <person name="Iverson C."/>
            <person name="Ziobro G."/>
            <person name="Miller A."/>
            <person name="Pearson R."/>
            <person name="Yan Q."/>
            <person name="Kim M."/>
            <person name="Jeong S."/>
            <person name="Park J."/>
            <person name="Jun S."/>
            <person name="Choi H."/>
            <person name="Chung T."/>
            <person name="Yoo Y."/>
            <person name="Park E."/>
            <person name="Hwang S."/>
            <person name="Lee B."/>
            <person name="Sathyamoorthy V."/>
            <person name="Carter L."/>
            <person name="Mammel M."/>
            <person name="Jackson S."/>
            <person name="Kothary M."/>
            <person name="Patel I."/>
            <person name="Grim C."/>
            <person name="Gopinath G."/>
            <person name="Gangiredla J."/>
            <person name="Chase H."/>
        </authorList>
    </citation>
    <scope>NUCLEOTIDE SEQUENCE [LARGE SCALE GENOMIC DNA]</scope>
    <source>
        <strain evidence="3">MOD1-Sh41s</strain>
    </source>
</reference>
<name>A0A2T7B4A0_9ENTR</name>
<proteinExistence type="predicted"/>
<organism evidence="3">
    <name type="scientific">Cronobacter turicensis</name>
    <dbReference type="NCBI Taxonomy" id="413502"/>
    <lineage>
        <taxon>Bacteria</taxon>
        <taxon>Pseudomonadati</taxon>
        <taxon>Pseudomonadota</taxon>
        <taxon>Gammaproteobacteria</taxon>
        <taxon>Enterobacterales</taxon>
        <taxon>Enterobacteriaceae</taxon>
        <taxon>Cronobacter</taxon>
    </lineage>
</organism>
<dbReference type="AlphaFoldDB" id="A0A2T7B4A0"/>
<evidence type="ECO:0000256" key="1">
    <source>
        <dbReference type="SAM" id="SignalP"/>
    </source>
</evidence>
<feature type="signal peptide" evidence="1">
    <location>
        <begin position="1"/>
        <end position="19"/>
    </location>
</feature>
<evidence type="ECO:0000259" key="2">
    <source>
        <dbReference type="Pfam" id="PF07007"/>
    </source>
</evidence>
<keyword evidence="1" id="KW-0732">Signal</keyword>
<dbReference type="Gene3D" id="1.20.1270.180">
    <property type="match status" value="1"/>
</dbReference>
<feature type="domain" description="Lysozyme inhibitor LprI-like N-terminal" evidence="2">
    <location>
        <begin position="43"/>
        <end position="137"/>
    </location>
</feature>
<gene>
    <name evidence="3" type="ORF">BS411_12880</name>
</gene>
<dbReference type="OrthoDB" id="6564264at2"/>
<dbReference type="InterPro" id="IPR009739">
    <property type="entry name" value="LprI-like_N"/>
</dbReference>
<sequence length="147" mass="16785">MKSAFLVSILLITSMPACAVASTSITINKSVSQCIARYGEKNVECLESLNDESEKELNTAVKEKVKDIATYDYERWWMGNAAQRENMLETFKKSQQEWVKYRDDYCATAVTAGQSSPYFGAYWTSCILNMNKRRIEEIVMTKTMISD</sequence>
<feature type="chain" id="PRO_5015748559" evidence="1">
    <location>
        <begin position="20"/>
        <end position="147"/>
    </location>
</feature>
<comment type="caution">
    <text evidence="3">The sequence shown here is derived from an EMBL/GenBank/DDBJ whole genome shotgun (WGS) entry which is preliminary data.</text>
</comment>
<accession>A0A2T7B4A0</accession>
<dbReference type="Pfam" id="PF07007">
    <property type="entry name" value="LprI"/>
    <property type="match status" value="1"/>
</dbReference>